<gene>
    <name evidence="1" type="ORF">HKD39_11950</name>
</gene>
<proteinExistence type="predicted"/>
<dbReference type="RefSeq" id="WP_171200104.1">
    <property type="nucleotide sequence ID" value="NZ_JABEND010000006.1"/>
</dbReference>
<name>A0A849A9Y3_9ACTN</name>
<protein>
    <submittedName>
        <fullName evidence="1">Uncharacterized protein</fullName>
    </submittedName>
</protein>
<sequence>MELGLITQQQAAATPDDCPIALVIASDISTPVDDDYVEFDAEHYWNGHDSSVDEWLDRHLGPASRLLATYHVPVRWRLIASIADQSELVIAINDEPLLLASRDEDEQGWRAAVRLYRHLDALLQQQSDRRLYLATGNDRMGWVFCWTDAVNAAVRRADPDGAPEPVSTVPIDPAG</sequence>
<dbReference type="Proteomes" id="UP000562984">
    <property type="component" value="Unassembled WGS sequence"/>
</dbReference>
<dbReference type="EMBL" id="JABEND010000006">
    <property type="protein sequence ID" value="NNG36413.1"/>
    <property type="molecule type" value="Genomic_DNA"/>
</dbReference>
<reference evidence="1 2" key="1">
    <citation type="submission" date="2020-05" db="EMBL/GenBank/DDBJ databases">
        <title>Nakamurella sp. DB0629 isolated from air conditioner.</title>
        <authorList>
            <person name="Kim D.H."/>
            <person name="Kim D.-U."/>
        </authorList>
    </citation>
    <scope>NUCLEOTIDE SEQUENCE [LARGE SCALE GENOMIC DNA]</scope>
    <source>
        <strain evidence="1 2">DB0629</strain>
    </source>
</reference>
<evidence type="ECO:0000313" key="1">
    <source>
        <dbReference type="EMBL" id="NNG36413.1"/>
    </source>
</evidence>
<accession>A0A849A9Y3</accession>
<keyword evidence="2" id="KW-1185">Reference proteome</keyword>
<comment type="caution">
    <text evidence="1">The sequence shown here is derived from an EMBL/GenBank/DDBJ whole genome shotgun (WGS) entry which is preliminary data.</text>
</comment>
<evidence type="ECO:0000313" key="2">
    <source>
        <dbReference type="Proteomes" id="UP000562984"/>
    </source>
</evidence>
<dbReference type="AlphaFoldDB" id="A0A849A9Y3"/>
<organism evidence="1 2">
    <name type="scientific">Nakamurella aerolata</name>
    <dbReference type="NCBI Taxonomy" id="1656892"/>
    <lineage>
        <taxon>Bacteria</taxon>
        <taxon>Bacillati</taxon>
        <taxon>Actinomycetota</taxon>
        <taxon>Actinomycetes</taxon>
        <taxon>Nakamurellales</taxon>
        <taxon>Nakamurellaceae</taxon>
        <taxon>Nakamurella</taxon>
    </lineage>
</organism>